<comment type="caution">
    <text evidence="2">The sequence shown here is derived from an EMBL/GenBank/DDBJ whole genome shotgun (WGS) entry which is preliminary data.</text>
</comment>
<dbReference type="EMBL" id="VIEB01000868">
    <property type="protein sequence ID" value="TQD79191.1"/>
    <property type="molecule type" value="Genomic_DNA"/>
</dbReference>
<dbReference type="Proteomes" id="UP000315295">
    <property type="component" value="Unassembled WGS sequence"/>
</dbReference>
<protein>
    <submittedName>
        <fullName evidence="2">Uncharacterized protein</fullName>
    </submittedName>
</protein>
<name>A0A540KY92_MALBA</name>
<accession>A0A540KY92</accession>
<evidence type="ECO:0000256" key="1">
    <source>
        <dbReference type="SAM" id="MobiDB-lite"/>
    </source>
</evidence>
<proteinExistence type="predicted"/>
<organism evidence="2 3">
    <name type="scientific">Malus baccata</name>
    <name type="common">Siberian crab apple</name>
    <name type="synonym">Pyrus baccata</name>
    <dbReference type="NCBI Taxonomy" id="106549"/>
    <lineage>
        <taxon>Eukaryota</taxon>
        <taxon>Viridiplantae</taxon>
        <taxon>Streptophyta</taxon>
        <taxon>Embryophyta</taxon>
        <taxon>Tracheophyta</taxon>
        <taxon>Spermatophyta</taxon>
        <taxon>Magnoliopsida</taxon>
        <taxon>eudicotyledons</taxon>
        <taxon>Gunneridae</taxon>
        <taxon>Pentapetalae</taxon>
        <taxon>rosids</taxon>
        <taxon>fabids</taxon>
        <taxon>Rosales</taxon>
        <taxon>Rosaceae</taxon>
        <taxon>Amygdaloideae</taxon>
        <taxon>Maleae</taxon>
        <taxon>Malus</taxon>
    </lineage>
</organism>
<evidence type="ECO:0000313" key="3">
    <source>
        <dbReference type="Proteomes" id="UP000315295"/>
    </source>
</evidence>
<feature type="region of interest" description="Disordered" evidence="1">
    <location>
        <begin position="1"/>
        <end position="31"/>
    </location>
</feature>
<reference evidence="2 3" key="1">
    <citation type="journal article" date="2019" name="G3 (Bethesda)">
        <title>Sequencing of a Wild Apple (Malus baccata) Genome Unravels the Differences Between Cultivated and Wild Apple Species Regarding Disease Resistance and Cold Tolerance.</title>
        <authorList>
            <person name="Chen X."/>
        </authorList>
    </citation>
    <scope>NUCLEOTIDE SEQUENCE [LARGE SCALE GENOMIC DNA]</scope>
    <source>
        <strain evidence="3">cv. Shandingzi</strain>
        <tissue evidence="2">Leaves</tissue>
    </source>
</reference>
<keyword evidence="3" id="KW-1185">Reference proteome</keyword>
<dbReference type="AlphaFoldDB" id="A0A540KY92"/>
<sequence>MEIKGQSSYLYRVENRSDDTGELPPAAERERERVTGTAMVLKVDRGVVVHYAPTQYLLLLTTPSYIVEVVHYALIDNYSHYQFKHKDDHFLQSQCNSTRMWSVVPR</sequence>
<evidence type="ECO:0000313" key="2">
    <source>
        <dbReference type="EMBL" id="TQD79191.1"/>
    </source>
</evidence>
<gene>
    <name evidence="2" type="ORF">C1H46_035229</name>
</gene>